<dbReference type="InterPro" id="IPR000772">
    <property type="entry name" value="Ricin_B_lectin"/>
</dbReference>
<dbReference type="Pfam" id="PF21317">
    <property type="entry name" value="BetaGal_ABD_1"/>
    <property type="match status" value="1"/>
</dbReference>
<dbReference type="Pfam" id="PF21467">
    <property type="entry name" value="BetaGal_gal-bd"/>
    <property type="match status" value="1"/>
</dbReference>
<dbReference type="Pfam" id="PF14200">
    <property type="entry name" value="RicinB_lectin_2"/>
    <property type="match status" value="2"/>
</dbReference>
<keyword evidence="6" id="KW-0732">Signal</keyword>
<evidence type="ECO:0000256" key="3">
    <source>
        <dbReference type="ARBA" id="ARBA00023295"/>
    </source>
</evidence>
<dbReference type="InterPro" id="IPR008979">
    <property type="entry name" value="Galactose-bd-like_sf"/>
</dbReference>
<feature type="signal peptide" evidence="6">
    <location>
        <begin position="1"/>
        <end position="27"/>
    </location>
</feature>
<keyword evidence="2 4" id="KW-0378">Hydrolase</keyword>
<dbReference type="Gene3D" id="2.60.120.260">
    <property type="entry name" value="Galactose-binding domain-like"/>
    <property type="match status" value="2"/>
</dbReference>
<keyword evidence="9" id="KW-1185">Reference proteome</keyword>
<dbReference type="Pfam" id="PF01301">
    <property type="entry name" value="Glyco_hydro_35"/>
    <property type="match status" value="1"/>
</dbReference>
<name>A0A8J7GAX7_9ACTN</name>
<dbReference type="EC" id="3.2.1.23" evidence="4"/>
<evidence type="ECO:0000256" key="5">
    <source>
        <dbReference type="RuleBase" id="RU003679"/>
    </source>
</evidence>
<evidence type="ECO:0000313" key="9">
    <source>
        <dbReference type="Proteomes" id="UP000622552"/>
    </source>
</evidence>
<accession>A0A8J7GAX7</accession>
<dbReference type="InterPro" id="IPR017853">
    <property type="entry name" value="GH"/>
</dbReference>
<dbReference type="PROSITE" id="PS01182">
    <property type="entry name" value="GLYCOSYL_HYDROL_F35"/>
    <property type="match status" value="1"/>
</dbReference>
<dbReference type="InterPro" id="IPR031330">
    <property type="entry name" value="Gly_Hdrlase_35_cat"/>
</dbReference>
<feature type="chain" id="PRO_5035178929" description="Beta-galactosidase" evidence="6">
    <location>
        <begin position="28"/>
        <end position="774"/>
    </location>
</feature>
<dbReference type="SUPFAM" id="SSF49785">
    <property type="entry name" value="Galactose-binding domain-like"/>
    <property type="match status" value="1"/>
</dbReference>
<proteinExistence type="inferred from homology"/>
<dbReference type="PANTHER" id="PTHR23421">
    <property type="entry name" value="BETA-GALACTOSIDASE RELATED"/>
    <property type="match status" value="1"/>
</dbReference>
<dbReference type="InterPro" id="IPR001944">
    <property type="entry name" value="Glycoside_Hdrlase_35"/>
</dbReference>
<dbReference type="AlphaFoldDB" id="A0A8J7GAX7"/>
<comment type="caution">
    <text evidence="8">The sequence shown here is derived from an EMBL/GenBank/DDBJ whole genome shotgun (WGS) entry which is preliminary data.</text>
</comment>
<dbReference type="InterPro" id="IPR048913">
    <property type="entry name" value="BetaGal_gal-bd"/>
</dbReference>
<dbReference type="RefSeq" id="WP_197003936.1">
    <property type="nucleotide sequence ID" value="NZ_BONS01000022.1"/>
</dbReference>
<dbReference type="InterPro" id="IPR035992">
    <property type="entry name" value="Ricin_B-like_lectins"/>
</dbReference>
<dbReference type="CDD" id="cd00161">
    <property type="entry name" value="beta-trefoil_Ricin-like"/>
    <property type="match status" value="1"/>
</dbReference>
<dbReference type="PRINTS" id="PR00742">
    <property type="entry name" value="GLHYDRLASE35"/>
</dbReference>
<dbReference type="EMBL" id="JADOUF010000001">
    <property type="protein sequence ID" value="MBG6137028.1"/>
    <property type="molecule type" value="Genomic_DNA"/>
</dbReference>
<dbReference type="InterPro" id="IPR019801">
    <property type="entry name" value="Glyco_hydro_35_CS"/>
</dbReference>
<organism evidence="8 9">
    <name type="scientific">Longispora fulva</name>
    <dbReference type="NCBI Taxonomy" id="619741"/>
    <lineage>
        <taxon>Bacteria</taxon>
        <taxon>Bacillati</taxon>
        <taxon>Actinomycetota</taxon>
        <taxon>Actinomycetes</taxon>
        <taxon>Micromonosporales</taxon>
        <taxon>Micromonosporaceae</taxon>
        <taxon>Longispora</taxon>
    </lineage>
</organism>
<protein>
    <recommendedName>
        <fullName evidence="4">Beta-galactosidase</fullName>
        <ecNumber evidence="4">3.2.1.23</ecNumber>
    </recommendedName>
</protein>
<gene>
    <name evidence="8" type="ORF">IW245_003222</name>
</gene>
<dbReference type="Gene3D" id="2.80.10.50">
    <property type="match status" value="3"/>
</dbReference>
<reference evidence="8" key="1">
    <citation type="submission" date="2020-11" db="EMBL/GenBank/DDBJ databases">
        <title>Sequencing the genomes of 1000 actinobacteria strains.</title>
        <authorList>
            <person name="Klenk H.-P."/>
        </authorList>
    </citation>
    <scope>NUCLEOTIDE SEQUENCE</scope>
    <source>
        <strain evidence="8">DSM 45356</strain>
    </source>
</reference>
<keyword evidence="3 4" id="KW-0326">Glycosidase</keyword>
<dbReference type="Proteomes" id="UP000622552">
    <property type="component" value="Unassembled WGS sequence"/>
</dbReference>
<feature type="domain" description="Ricin B lectin" evidence="7">
    <location>
        <begin position="634"/>
        <end position="771"/>
    </location>
</feature>
<comment type="similarity">
    <text evidence="1 5">Belongs to the glycosyl hydrolase 35 family.</text>
</comment>
<evidence type="ECO:0000256" key="2">
    <source>
        <dbReference type="ARBA" id="ARBA00022801"/>
    </source>
</evidence>
<dbReference type="SMART" id="SM00458">
    <property type="entry name" value="RICIN"/>
    <property type="match status" value="1"/>
</dbReference>
<dbReference type="GO" id="GO:0005975">
    <property type="term" value="P:carbohydrate metabolic process"/>
    <property type="evidence" value="ECO:0007669"/>
    <property type="project" value="InterPro"/>
</dbReference>
<dbReference type="SUPFAM" id="SSF51445">
    <property type="entry name" value="(Trans)glycosidases"/>
    <property type="match status" value="1"/>
</dbReference>
<dbReference type="Gene3D" id="3.20.20.80">
    <property type="entry name" value="Glycosidases"/>
    <property type="match status" value="1"/>
</dbReference>
<evidence type="ECO:0000313" key="8">
    <source>
        <dbReference type="EMBL" id="MBG6137028.1"/>
    </source>
</evidence>
<dbReference type="GO" id="GO:0004565">
    <property type="term" value="F:beta-galactosidase activity"/>
    <property type="evidence" value="ECO:0007669"/>
    <property type="project" value="UniProtKB-EC"/>
</dbReference>
<sequence>MDRRHLLMIGALTPLAAMVATGDPAFAAAGHTFGFAADGSAFLLDGQPFQIRSGEMHPARIPVQYWQHRIRMAKAMGMNTIALYVMWNDVEEQPGVFDFHTDRRDYEAFIRLCQAEGMWVLLRPGPYVCAEWDLGGIPQYLLRNPQVKLRVRAADDPNYMAAVVRYVNALAARVRPLMVANGGPILMVQVENEYGSFGNDSTYLQEVRQAWIDAGITGPFYTQDGLSQVVANHTNVPGGAIGLSGGDAAGIAAARRSFPTVPAMGGEVYPGWLTHWGEGTFAGQNTDLSNVLRGFMNGGLSFNLYVIHGGTNFGYTAGANADDSSGNYQPDITSYDYSAPITEQGAVGPRYTQYRSIMAGYLGTLPAVPPAVPTIAGFQVTPTPYASLWDNLPAPLPASQPNPQPMEAHGQNSGFVLYRRNLPGYTTGMLDIRWVHDYATVFLNGVYQGGFSRPAIPAAVAQALNVTNGNAPLALKSSTGTPTLDILVEGMGRTNFGHALVDRKGILEQVSLTNAGPLTGTLTGWQTFPLPVDEAYVARLNPVVSAPNRPGVFFRATVTLTETGDTYLDMSGWTKGLVWVNGHHLGRYWQIGPQQRLYCPAPWLTVGVNEVLVLDLHQLQPAPITFEATLAGPGATFVVTNRRSGLVIDVAGNSQTAGTQLIQYAAHGGANQRWRLTGVAGGANTLTSASSGQLADVQGGSTADGTPVIQWPANGGTNQQWRIVPTDGDFVKLVNVRTGKPLGVTGNSTAGGATLVQQTDTGDLSQQWRLTPAP</sequence>
<evidence type="ECO:0000259" key="7">
    <source>
        <dbReference type="SMART" id="SM00458"/>
    </source>
</evidence>
<dbReference type="InterPro" id="IPR048912">
    <property type="entry name" value="BetaGal1-like_ABD1"/>
</dbReference>
<evidence type="ECO:0000256" key="6">
    <source>
        <dbReference type="SAM" id="SignalP"/>
    </source>
</evidence>
<evidence type="ECO:0000256" key="4">
    <source>
        <dbReference type="RuleBase" id="RU000675"/>
    </source>
</evidence>
<dbReference type="SUPFAM" id="SSF50370">
    <property type="entry name" value="Ricin B-like lectins"/>
    <property type="match status" value="1"/>
</dbReference>
<comment type="catalytic activity">
    <reaction evidence="4">
        <text>Hydrolysis of terminal non-reducing beta-D-galactose residues in beta-D-galactosides.</text>
        <dbReference type="EC" id="3.2.1.23"/>
    </reaction>
</comment>
<dbReference type="PROSITE" id="PS50231">
    <property type="entry name" value="RICIN_B_LECTIN"/>
    <property type="match status" value="1"/>
</dbReference>
<evidence type="ECO:0000256" key="1">
    <source>
        <dbReference type="ARBA" id="ARBA00009809"/>
    </source>
</evidence>